<feature type="region of interest" description="Disordered" evidence="20">
    <location>
        <begin position="546"/>
        <end position="568"/>
    </location>
</feature>
<dbReference type="InterPro" id="IPR025993">
    <property type="entry name" value="Ceramide_glucosylTrfase"/>
</dbReference>
<dbReference type="GO" id="GO:0006679">
    <property type="term" value="P:glucosylceramide biosynthetic process"/>
    <property type="evidence" value="ECO:0007669"/>
    <property type="project" value="TreeGrafter"/>
</dbReference>
<protein>
    <recommendedName>
        <fullName evidence="8">Ceramide glucosyltransferase</fullName>
        <ecNumber evidence="7">2.3.1.48</ecNumber>
        <ecNumber evidence="6">2.4.1.80</ecNumber>
    </recommendedName>
    <alternativeName>
        <fullName evidence="18">Glucosylceramide synthase</fullName>
    </alternativeName>
    <alternativeName>
        <fullName evidence="19">UDP-glucose ceramide glucosyltransferase</fullName>
    </alternativeName>
    <alternativeName>
        <fullName evidence="17">UDP-glucose:N-acylsphingosine D-glucosyltransferase</fullName>
    </alternativeName>
</protein>
<evidence type="ECO:0000256" key="17">
    <source>
        <dbReference type="ARBA" id="ARBA00031017"/>
    </source>
</evidence>
<evidence type="ECO:0000256" key="20">
    <source>
        <dbReference type="SAM" id="MobiDB-lite"/>
    </source>
</evidence>
<evidence type="ECO:0000256" key="15">
    <source>
        <dbReference type="ARBA" id="ARBA00023163"/>
    </source>
</evidence>
<dbReference type="GO" id="GO:0005634">
    <property type="term" value="C:nucleus"/>
    <property type="evidence" value="ECO:0007669"/>
    <property type="project" value="UniProtKB-SubCell"/>
</dbReference>
<evidence type="ECO:0000256" key="11">
    <source>
        <dbReference type="ARBA" id="ARBA00022692"/>
    </source>
</evidence>
<evidence type="ECO:0000256" key="2">
    <source>
        <dbReference type="ARBA" id="ARBA00004141"/>
    </source>
</evidence>
<dbReference type="GO" id="GO:0010484">
    <property type="term" value="F:histone H3 acetyltransferase activity"/>
    <property type="evidence" value="ECO:0007669"/>
    <property type="project" value="InterPro"/>
</dbReference>
<evidence type="ECO:0000256" key="10">
    <source>
        <dbReference type="ARBA" id="ARBA00022679"/>
    </source>
</evidence>
<feature type="transmembrane region" description="Helical" evidence="21">
    <location>
        <begin position="1055"/>
        <end position="1078"/>
    </location>
</feature>
<reference evidence="22" key="1">
    <citation type="submission" date="2021-12" db="EMBL/GenBank/DDBJ databases">
        <title>Curvularia clavata genome.</title>
        <authorList>
            <person name="Cao Y."/>
        </authorList>
    </citation>
    <scope>NUCLEOTIDE SEQUENCE</scope>
    <source>
        <strain evidence="22">Yc1106</strain>
    </source>
</reference>
<evidence type="ECO:0000256" key="8">
    <source>
        <dbReference type="ARBA" id="ARBA00019988"/>
    </source>
</evidence>
<organism evidence="22 23">
    <name type="scientific">Curvularia clavata</name>
    <dbReference type="NCBI Taxonomy" id="95742"/>
    <lineage>
        <taxon>Eukaryota</taxon>
        <taxon>Fungi</taxon>
        <taxon>Dikarya</taxon>
        <taxon>Ascomycota</taxon>
        <taxon>Pezizomycotina</taxon>
        <taxon>Dothideomycetes</taxon>
        <taxon>Pleosporomycetidae</taxon>
        <taxon>Pleosporales</taxon>
        <taxon>Pleosporineae</taxon>
        <taxon>Pleosporaceae</taxon>
        <taxon>Curvularia</taxon>
    </lineage>
</organism>
<evidence type="ECO:0000256" key="14">
    <source>
        <dbReference type="ARBA" id="ARBA00023136"/>
    </source>
</evidence>
<proteinExistence type="inferred from homology"/>
<dbReference type="InterPro" id="IPR013178">
    <property type="entry name" value="Histone_AcTrfase_Rtt109/CBP"/>
</dbReference>
<dbReference type="EMBL" id="CP089274">
    <property type="protein sequence ID" value="USP72948.1"/>
    <property type="molecule type" value="Genomic_DNA"/>
</dbReference>
<comment type="pathway">
    <text evidence="3">Lipid metabolism; sphingolipid metabolism.</text>
</comment>
<name>A0A9Q8Z2V8_CURCL</name>
<dbReference type="PROSITE" id="PS51728">
    <property type="entry name" value="RTT109_HAT"/>
    <property type="match status" value="1"/>
</dbReference>
<dbReference type="OrthoDB" id="1483400at2759"/>
<evidence type="ECO:0000256" key="12">
    <source>
        <dbReference type="ARBA" id="ARBA00022989"/>
    </source>
</evidence>
<evidence type="ECO:0000256" key="3">
    <source>
        <dbReference type="ARBA" id="ARBA00004760"/>
    </source>
</evidence>
<keyword evidence="9" id="KW-0328">Glycosyltransferase</keyword>
<keyword evidence="11 21" id="KW-0812">Transmembrane</keyword>
<feature type="compositionally biased region" description="Low complexity" evidence="20">
    <location>
        <begin position="357"/>
        <end position="369"/>
    </location>
</feature>
<dbReference type="InterPro" id="IPR016849">
    <property type="entry name" value="Rtt109"/>
</dbReference>
<feature type="region of interest" description="Disordered" evidence="20">
    <location>
        <begin position="351"/>
        <end position="389"/>
    </location>
</feature>
<dbReference type="GO" id="GO:0006355">
    <property type="term" value="P:regulation of DNA-templated transcription"/>
    <property type="evidence" value="ECO:0007669"/>
    <property type="project" value="InterPro"/>
</dbReference>
<evidence type="ECO:0000256" key="21">
    <source>
        <dbReference type="SAM" id="Phobius"/>
    </source>
</evidence>
<comment type="similarity">
    <text evidence="5">Belongs to the glycosyltransferase 2 family.</text>
</comment>
<dbReference type="Pfam" id="PF08214">
    <property type="entry name" value="HAT_KAT11"/>
    <property type="match status" value="1"/>
</dbReference>
<evidence type="ECO:0000256" key="13">
    <source>
        <dbReference type="ARBA" id="ARBA00023015"/>
    </source>
</evidence>
<dbReference type="GO" id="GO:0008120">
    <property type="term" value="F:ceramide glucosyltransferase activity"/>
    <property type="evidence" value="ECO:0007669"/>
    <property type="project" value="UniProtKB-EC"/>
</dbReference>
<keyword evidence="13" id="KW-0805">Transcription regulation</keyword>
<comment type="subcellular location">
    <subcellularLocation>
        <location evidence="2">Membrane</location>
        <topology evidence="2">Multi-pass membrane protein</topology>
    </subcellularLocation>
    <subcellularLocation>
        <location evidence="1">Nucleus</location>
    </subcellularLocation>
</comment>
<evidence type="ECO:0000256" key="9">
    <source>
        <dbReference type="ARBA" id="ARBA00022676"/>
    </source>
</evidence>
<dbReference type="InterPro" id="IPR029044">
    <property type="entry name" value="Nucleotide-diphossugar_trans"/>
</dbReference>
<feature type="transmembrane region" description="Helical" evidence="21">
    <location>
        <begin position="1098"/>
        <end position="1120"/>
    </location>
</feature>
<keyword evidence="12 21" id="KW-1133">Transmembrane helix</keyword>
<evidence type="ECO:0000256" key="4">
    <source>
        <dbReference type="ARBA" id="ARBA00004991"/>
    </source>
</evidence>
<dbReference type="PANTHER" id="PTHR12726">
    <property type="entry name" value="CERAMIDE GLUCOSYLTRANSFERASE"/>
    <property type="match status" value="1"/>
</dbReference>
<evidence type="ECO:0000256" key="6">
    <source>
        <dbReference type="ARBA" id="ARBA00012699"/>
    </source>
</evidence>
<dbReference type="Proteomes" id="UP001056012">
    <property type="component" value="Chromosome 1"/>
</dbReference>
<dbReference type="VEuPathDB" id="FungiDB:yc1106_00222"/>
<evidence type="ECO:0000256" key="19">
    <source>
        <dbReference type="ARBA" id="ARBA00032575"/>
    </source>
</evidence>
<dbReference type="SMART" id="SM01250">
    <property type="entry name" value="KAT11"/>
    <property type="match status" value="1"/>
</dbReference>
<dbReference type="EC" id="2.4.1.80" evidence="6"/>
<keyword evidence="15" id="KW-0804">Transcription</keyword>
<feature type="compositionally biased region" description="Polar residues" evidence="20">
    <location>
        <begin position="370"/>
        <end position="382"/>
    </location>
</feature>
<dbReference type="Pfam" id="PF13506">
    <property type="entry name" value="Glyco_transf_21"/>
    <property type="match status" value="1"/>
</dbReference>
<accession>A0A9Q8Z2V8</accession>
<dbReference type="AlphaFoldDB" id="A0A9Q8Z2V8"/>
<comment type="pathway">
    <text evidence="4">Sphingolipid metabolism.</text>
</comment>
<keyword evidence="23" id="KW-1185">Reference proteome</keyword>
<dbReference type="PANTHER" id="PTHR12726:SF0">
    <property type="entry name" value="CERAMIDE GLUCOSYLTRANSFERASE"/>
    <property type="match status" value="1"/>
</dbReference>
<evidence type="ECO:0000313" key="23">
    <source>
        <dbReference type="Proteomes" id="UP001056012"/>
    </source>
</evidence>
<gene>
    <name evidence="22" type="ORF">yc1106_00222</name>
</gene>
<keyword evidence="14 21" id="KW-0472">Membrane</keyword>
<dbReference type="GO" id="GO:0016020">
    <property type="term" value="C:membrane"/>
    <property type="evidence" value="ECO:0007669"/>
    <property type="project" value="UniProtKB-SubCell"/>
</dbReference>
<feature type="transmembrane region" description="Helical" evidence="21">
    <location>
        <begin position="686"/>
        <end position="704"/>
    </location>
</feature>
<evidence type="ECO:0000256" key="16">
    <source>
        <dbReference type="ARBA" id="ARBA00023242"/>
    </source>
</evidence>
<dbReference type="EC" id="2.3.1.48" evidence="7"/>
<keyword evidence="10" id="KW-0808">Transferase</keyword>
<evidence type="ECO:0000256" key="5">
    <source>
        <dbReference type="ARBA" id="ARBA00006739"/>
    </source>
</evidence>
<evidence type="ECO:0000256" key="7">
    <source>
        <dbReference type="ARBA" id="ARBA00013184"/>
    </source>
</evidence>
<evidence type="ECO:0000256" key="1">
    <source>
        <dbReference type="ARBA" id="ARBA00004123"/>
    </source>
</evidence>
<sequence length="1238" mass="137254">MTRLGTSGSLEQLLAEQLPKDVSINFYHYSTPPSKSSALFSAPPHGKSEKTYCESHTLAAAIVPKDAPASGTPEELLVLAIEILIYTTKNLTTIFVSKADSTGYISELQLPRSQSSSPLKAICRTFISWLARERQREGKKLVISLFARAQDQYLFPASIENKNKHVLDDRGLIKWWCKVLDPIIWEYKVEGDRKPFPQRLVEGESTKTESASAQSESTARGYLVIPGFEPYDTLRYAPPSPVPNAPRRWTAGHPLLQIAPHPAAPPRCLVPHFPDDPKARFLDELDEELPDRGTDAMVADGGTPSRSNGQWKSVKTLDQFWEFMAFRQECSSGRIVGFIWVVITPPKPSIPEEDENTLSQQSLSQTPSQNKAQESTSSTKHQNTGRRKKAAKLKYGPIPLVLPKIKSRVSTLSPPLKARSSDKVLPEVSPYWKWPVSSRGTICLSLKQYDRAHEVLLQQTFANRSAAARSTAKWKREIAVLGGTSKWSFTVVGRKEHAAVDTSLSTASSTAPTIVMGVRKKRKPDAPESANVAQQAIEPVQELGAATVRKKAKTDSGPPNDASAANGVNTLTAGSSAQAISPAVTSEQVQLSSVFSVVLRSYSHPFPPYATTTKLVRIIVVQKYSRGAGLAGFRNSATSEPPALRDSSTSHPYTVTTTVLRMLRAPDSATRDDVSKLRFIVATGCLVWWVIVWSVCAIGFIQLFRYYWKKPQPATCVTTLDEQQVPHVTVIRPVKGLDPRLYECLAATLRQTYPRNKLNTVFCVPERSDPAFPILERLCKDFPDADTQILVEEEDPLLLKNNNALGPNPKIRNMSRAYREARGDIVWILDCNVWVGKGVCGRLVDLLCGFGEGSNGKSKTKYKFVHQTPLTVDLDSQDLSLKDRKELLGGKPSATAASTSIAASTSSGSPNHSNSTIKKLLQRGGGRLDEAFMSSAHAKFYQAINTVAVAPCIMGKSTMFRRSQLNYVTSSNPERAAGIDFFSDNICEDHLIGDALWKQPQAFEKPDYKPEPGAKKETWGKHAMLFGDFCFQPISHTSVMAYLQRRIRWLRVRKFTVTLATFVEPGTESILCGLYGAYALTTLPFFNKLGISPTWTSFFLVWLLHLVAWCLVDYIQYLLLHSAKTVEIDADTPDFVLPQRSASAYHRSSTDDASKPLLANKIAEEPSLLDGARRTFKDFFFAWLGREVFALPVWITAFWGGVTVEWRGRKFWVGLDMKVHEILPVETKDAVKGGGKKK</sequence>
<evidence type="ECO:0000313" key="22">
    <source>
        <dbReference type="EMBL" id="USP72948.1"/>
    </source>
</evidence>
<evidence type="ECO:0000256" key="18">
    <source>
        <dbReference type="ARBA" id="ARBA00031543"/>
    </source>
</evidence>
<dbReference type="SUPFAM" id="SSF53448">
    <property type="entry name" value="Nucleotide-diphospho-sugar transferases"/>
    <property type="match status" value="1"/>
</dbReference>
<keyword evidence="16" id="KW-0539">Nucleus</keyword>